<dbReference type="Pfam" id="PF00067">
    <property type="entry name" value="p450"/>
    <property type="match status" value="1"/>
</dbReference>
<comment type="similarity">
    <text evidence="1">Belongs to the cytochrome P450 family.</text>
</comment>
<name>A0A543CEG8_9ACTN</name>
<accession>A0A543CEG8</accession>
<dbReference type="PRINTS" id="PR00359">
    <property type="entry name" value="BP450"/>
</dbReference>
<evidence type="ECO:0000256" key="1">
    <source>
        <dbReference type="ARBA" id="ARBA00010617"/>
    </source>
</evidence>
<evidence type="ECO:0000256" key="5">
    <source>
        <dbReference type="ARBA" id="ARBA00023004"/>
    </source>
</evidence>
<keyword evidence="3" id="KW-0479">Metal-binding</keyword>
<evidence type="ECO:0000313" key="8">
    <source>
        <dbReference type="Proteomes" id="UP000316096"/>
    </source>
</evidence>
<dbReference type="RefSeq" id="WP_141953725.1">
    <property type="nucleotide sequence ID" value="NZ_VFOZ01000001.1"/>
</dbReference>
<dbReference type="Proteomes" id="UP000316096">
    <property type="component" value="Unassembled WGS sequence"/>
</dbReference>
<comment type="caution">
    <text evidence="7">The sequence shown here is derived from an EMBL/GenBank/DDBJ whole genome shotgun (WGS) entry which is preliminary data.</text>
</comment>
<dbReference type="GO" id="GO:0036199">
    <property type="term" value="F:cholest-4-en-3-one 26-monooxygenase activity"/>
    <property type="evidence" value="ECO:0007669"/>
    <property type="project" value="TreeGrafter"/>
</dbReference>
<evidence type="ECO:0000256" key="4">
    <source>
        <dbReference type="ARBA" id="ARBA00023002"/>
    </source>
</evidence>
<evidence type="ECO:0000256" key="3">
    <source>
        <dbReference type="ARBA" id="ARBA00022723"/>
    </source>
</evidence>
<dbReference type="CDD" id="cd11033">
    <property type="entry name" value="CYP142-like"/>
    <property type="match status" value="1"/>
</dbReference>
<dbReference type="GO" id="GO:0008395">
    <property type="term" value="F:steroid hydroxylase activity"/>
    <property type="evidence" value="ECO:0007669"/>
    <property type="project" value="TreeGrafter"/>
</dbReference>
<gene>
    <name evidence="7" type="ORF">FB559_0988</name>
</gene>
<evidence type="ECO:0000313" key="7">
    <source>
        <dbReference type="EMBL" id="TQL95485.1"/>
    </source>
</evidence>
<sequence>MDIDLVNPDFYANGGIPHEQFRWLRENAPVYRHHGDGAGETDFWAITRFDDVVHVSRHPEIFSSREKLALFPEPSEDQLAMQRMMMLNQDPPEHTRKRSIVNRGFTPRTIGKLEDHIRAICDGLIDEVAGRGEADFVHDISAPLPLYVICELLGAPPEDREKIFDWSNRLIAQDDPDYRAPEDDGMAAATELYAYANELAVRRREEPRDDIVTKLLQQHGGEELSVDEFDLFVMLLTVAGNETTRNAASGGMLAFFENPAQWQRLLDERAAGGDRLAGTFPDEIVRWVSPVNLFKRTAMKDTEIRGQRIAEGDKVVVFYSSANRDEGVFADPYSFDVGRDPNPHIGFGGGGPHFCLGAHLARLELRVLFETLLARMPGITQTGDARRLRSNFINGIKEMPVRFAT</sequence>
<proteinExistence type="inferred from homology"/>
<keyword evidence="5" id="KW-0408">Iron</keyword>
<keyword evidence="8" id="KW-1185">Reference proteome</keyword>
<dbReference type="GO" id="GO:0006707">
    <property type="term" value="P:cholesterol catabolic process"/>
    <property type="evidence" value="ECO:0007669"/>
    <property type="project" value="TreeGrafter"/>
</dbReference>
<reference evidence="7 8" key="1">
    <citation type="submission" date="2019-06" db="EMBL/GenBank/DDBJ databases">
        <title>Sequencing the genomes of 1000 actinobacteria strains.</title>
        <authorList>
            <person name="Klenk H.-P."/>
        </authorList>
    </citation>
    <scope>NUCLEOTIDE SEQUENCE [LARGE SCALE GENOMIC DNA]</scope>
    <source>
        <strain evidence="7 8">DSM 102200</strain>
    </source>
</reference>
<dbReference type="InterPro" id="IPR036396">
    <property type="entry name" value="Cyt_P450_sf"/>
</dbReference>
<protein>
    <submittedName>
        <fullName evidence="7">Cholest-4-en-3-one 26-monooxygenase</fullName>
    </submittedName>
</protein>
<evidence type="ECO:0000256" key="2">
    <source>
        <dbReference type="ARBA" id="ARBA00022617"/>
    </source>
</evidence>
<keyword evidence="4" id="KW-0560">Oxidoreductase</keyword>
<dbReference type="FunFam" id="1.10.630.10:FF:000018">
    <property type="entry name" value="Cytochrome P450 monooxygenase"/>
    <property type="match status" value="1"/>
</dbReference>
<dbReference type="GO" id="GO:0020037">
    <property type="term" value="F:heme binding"/>
    <property type="evidence" value="ECO:0007669"/>
    <property type="project" value="InterPro"/>
</dbReference>
<dbReference type="AlphaFoldDB" id="A0A543CEG8"/>
<dbReference type="PANTHER" id="PTHR46696">
    <property type="entry name" value="P450, PUTATIVE (EUROFUNG)-RELATED"/>
    <property type="match status" value="1"/>
</dbReference>
<keyword evidence="6 7" id="KW-0503">Monooxygenase</keyword>
<organism evidence="7 8">
    <name type="scientific">Actinoallomurus bryophytorum</name>
    <dbReference type="NCBI Taxonomy" id="1490222"/>
    <lineage>
        <taxon>Bacteria</taxon>
        <taxon>Bacillati</taxon>
        <taxon>Actinomycetota</taxon>
        <taxon>Actinomycetes</taxon>
        <taxon>Streptosporangiales</taxon>
        <taxon>Thermomonosporaceae</taxon>
        <taxon>Actinoallomurus</taxon>
    </lineage>
</organism>
<dbReference type="SUPFAM" id="SSF48264">
    <property type="entry name" value="Cytochrome P450"/>
    <property type="match status" value="1"/>
</dbReference>
<dbReference type="EMBL" id="VFOZ01000001">
    <property type="protein sequence ID" value="TQL95485.1"/>
    <property type="molecule type" value="Genomic_DNA"/>
</dbReference>
<dbReference type="InterPro" id="IPR001128">
    <property type="entry name" value="Cyt_P450"/>
</dbReference>
<dbReference type="PANTHER" id="PTHR46696:SF4">
    <property type="entry name" value="BIOTIN BIOSYNTHESIS CYTOCHROME P450"/>
    <property type="match status" value="1"/>
</dbReference>
<dbReference type="GO" id="GO:0005506">
    <property type="term" value="F:iron ion binding"/>
    <property type="evidence" value="ECO:0007669"/>
    <property type="project" value="InterPro"/>
</dbReference>
<dbReference type="Gene3D" id="1.10.630.10">
    <property type="entry name" value="Cytochrome P450"/>
    <property type="match status" value="1"/>
</dbReference>
<dbReference type="OrthoDB" id="3203662at2"/>
<evidence type="ECO:0000256" key="6">
    <source>
        <dbReference type="ARBA" id="ARBA00023033"/>
    </source>
</evidence>
<keyword evidence="2" id="KW-0349">Heme</keyword>
<dbReference type="InterPro" id="IPR002397">
    <property type="entry name" value="Cyt_P450_B"/>
</dbReference>